<dbReference type="Proteomes" id="UP001234178">
    <property type="component" value="Unassembled WGS sequence"/>
</dbReference>
<evidence type="ECO:0000313" key="2">
    <source>
        <dbReference type="EMBL" id="KAK4019667.1"/>
    </source>
</evidence>
<keyword evidence="3" id="KW-1185">Reference proteome</keyword>
<name>A0ABR0A3D6_9CRUS</name>
<evidence type="ECO:0000313" key="3">
    <source>
        <dbReference type="Proteomes" id="UP001234178"/>
    </source>
</evidence>
<comment type="caution">
    <text evidence="2">The sequence shown here is derived from an EMBL/GenBank/DDBJ whole genome shotgun (WGS) entry which is preliminary data.</text>
</comment>
<gene>
    <name evidence="2" type="ORF">OUZ56_001680</name>
</gene>
<accession>A0ABR0A3D6</accession>
<feature type="region of interest" description="Disordered" evidence="1">
    <location>
        <begin position="1"/>
        <end position="20"/>
    </location>
</feature>
<dbReference type="EMBL" id="JAOYFB010000036">
    <property type="protein sequence ID" value="KAK4019667.1"/>
    <property type="molecule type" value="Genomic_DNA"/>
</dbReference>
<proteinExistence type="predicted"/>
<sequence length="180" mass="20082">MPKTLCQARHQSSATTTTDIRRSSPLYTSIPVVGGIVPLQCSDNTPEPKPVEMDGSLDNDDIAIEPFQIDRKKTQHVVYAKLKAISAGCRDFPQPIKDERDAEIQSITFCYLEFYCLFYLFIQTLNSSSIGFRPLLHAFNVRNGKRMKRAKLLQSTHSIEVIGGDGIGPAQPRFGSPRPL</sequence>
<evidence type="ECO:0000256" key="1">
    <source>
        <dbReference type="SAM" id="MobiDB-lite"/>
    </source>
</evidence>
<feature type="compositionally biased region" description="Polar residues" evidence="1">
    <location>
        <begin position="9"/>
        <end position="18"/>
    </location>
</feature>
<reference evidence="2 3" key="1">
    <citation type="journal article" date="2023" name="Nucleic Acids Res.">
        <title>The hologenome of Daphnia magna reveals possible DNA methylation and microbiome-mediated evolution of the host genome.</title>
        <authorList>
            <person name="Chaturvedi A."/>
            <person name="Li X."/>
            <person name="Dhandapani V."/>
            <person name="Marshall H."/>
            <person name="Kissane S."/>
            <person name="Cuenca-Cambronero M."/>
            <person name="Asole G."/>
            <person name="Calvet F."/>
            <person name="Ruiz-Romero M."/>
            <person name="Marangio P."/>
            <person name="Guigo R."/>
            <person name="Rago D."/>
            <person name="Mirbahai L."/>
            <person name="Eastwood N."/>
            <person name="Colbourne J.K."/>
            <person name="Zhou J."/>
            <person name="Mallon E."/>
            <person name="Orsini L."/>
        </authorList>
    </citation>
    <scope>NUCLEOTIDE SEQUENCE [LARGE SCALE GENOMIC DNA]</scope>
    <source>
        <strain evidence="2">LRV0_1</strain>
    </source>
</reference>
<organism evidence="2 3">
    <name type="scientific">Daphnia magna</name>
    <dbReference type="NCBI Taxonomy" id="35525"/>
    <lineage>
        <taxon>Eukaryota</taxon>
        <taxon>Metazoa</taxon>
        <taxon>Ecdysozoa</taxon>
        <taxon>Arthropoda</taxon>
        <taxon>Crustacea</taxon>
        <taxon>Branchiopoda</taxon>
        <taxon>Diplostraca</taxon>
        <taxon>Cladocera</taxon>
        <taxon>Anomopoda</taxon>
        <taxon>Daphniidae</taxon>
        <taxon>Daphnia</taxon>
    </lineage>
</organism>
<protein>
    <submittedName>
        <fullName evidence="2">Uncharacterized protein</fullName>
    </submittedName>
</protein>